<gene>
    <name evidence="2" type="ORF">GCM10023321_19690</name>
</gene>
<accession>A0ABP9PU22</accession>
<comment type="caution">
    <text evidence="2">The sequence shown here is derived from an EMBL/GenBank/DDBJ whole genome shotgun (WGS) entry which is preliminary data.</text>
</comment>
<protein>
    <recommendedName>
        <fullName evidence="4">DUF320 domain-containing protein</fullName>
    </recommendedName>
</protein>
<organism evidence="2 3">
    <name type="scientific">Pseudonocardia eucalypti</name>
    <dbReference type="NCBI Taxonomy" id="648755"/>
    <lineage>
        <taxon>Bacteria</taxon>
        <taxon>Bacillati</taxon>
        <taxon>Actinomycetota</taxon>
        <taxon>Actinomycetes</taxon>
        <taxon>Pseudonocardiales</taxon>
        <taxon>Pseudonocardiaceae</taxon>
        <taxon>Pseudonocardia</taxon>
    </lineage>
</organism>
<evidence type="ECO:0008006" key="4">
    <source>
        <dbReference type="Google" id="ProtNLM"/>
    </source>
</evidence>
<feature type="signal peptide" evidence="1">
    <location>
        <begin position="1"/>
        <end position="25"/>
    </location>
</feature>
<proteinExistence type="predicted"/>
<evidence type="ECO:0000313" key="3">
    <source>
        <dbReference type="Proteomes" id="UP001428817"/>
    </source>
</evidence>
<name>A0ABP9PU22_9PSEU</name>
<keyword evidence="3" id="KW-1185">Reference proteome</keyword>
<dbReference type="EMBL" id="BAABJP010000007">
    <property type="protein sequence ID" value="GAA5151878.1"/>
    <property type="molecule type" value="Genomic_DNA"/>
</dbReference>
<feature type="chain" id="PRO_5046611924" description="DUF320 domain-containing protein" evidence="1">
    <location>
        <begin position="26"/>
        <end position="81"/>
    </location>
</feature>
<evidence type="ECO:0000256" key="1">
    <source>
        <dbReference type="SAM" id="SignalP"/>
    </source>
</evidence>
<reference evidence="3" key="1">
    <citation type="journal article" date="2019" name="Int. J. Syst. Evol. Microbiol.">
        <title>The Global Catalogue of Microorganisms (GCM) 10K type strain sequencing project: providing services to taxonomists for standard genome sequencing and annotation.</title>
        <authorList>
            <consortium name="The Broad Institute Genomics Platform"/>
            <consortium name="The Broad Institute Genome Sequencing Center for Infectious Disease"/>
            <person name="Wu L."/>
            <person name="Ma J."/>
        </authorList>
    </citation>
    <scope>NUCLEOTIDE SEQUENCE [LARGE SCALE GENOMIC DNA]</scope>
    <source>
        <strain evidence="3">JCM 18303</strain>
    </source>
</reference>
<keyword evidence="1" id="KW-0732">Signal</keyword>
<dbReference type="Proteomes" id="UP001428817">
    <property type="component" value="Unassembled WGS sequence"/>
</dbReference>
<sequence length="81" mass="8323">MLKKAGIVAVAATAGLLALSPFAFADNDQKGLINLNGTAVQVPIQACNNSVVEGVVGVLAKDLSNEDEHNGECDQENSAEN</sequence>
<evidence type="ECO:0000313" key="2">
    <source>
        <dbReference type="EMBL" id="GAA5151878.1"/>
    </source>
</evidence>